<feature type="region of interest" description="Disordered" evidence="1">
    <location>
        <begin position="260"/>
        <end position="284"/>
    </location>
</feature>
<dbReference type="Proteomes" id="UP000196386">
    <property type="component" value="Unassembled WGS sequence"/>
</dbReference>
<feature type="compositionally biased region" description="Basic residues" evidence="1">
    <location>
        <begin position="266"/>
        <end position="284"/>
    </location>
</feature>
<dbReference type="Gene3D" id="1.10.260.40">
    <property type="entry name" value="lambda repressor-like DNA-binding domains"/>
    <property type="match status" value="1"/>
</dbReference>
<dbReference type="CDD" id="cd00093">
    <property type="entry name" value="HTH_XRE"/>
    <property type="match status" value="1"/>
</dbReference>
<dbReference type="InterPro" id="IPR010982">
    <property type="entry name" value="Lambda_DNA-bd_dom_sf"/>
</dbReference>
<proteinExistence type="predicted"/>
<protein>
    <submittedName>
        <fullName evidence="3">XRE family transcriptional regulator</fullName>
    </submittedName>
</protein>
<evidence type="ECO:0000313" key="3">
    <source>
        <dbReference type="EMBL" id="OUP68449.1"/>
    </source>
</evidence>
<organism evidence="3 4">
    <name type="scientific">Anaerotruncus colihominis</name>
    <dbReference type="NCBI Taxonomy" id="169435"/>
    <lineage>
        <taxon>Bacteria</taxon>
        <taxon>Bacillati</taxon>
        <taxon>Bacillota</taxon>
        <taxon>Clostridia</taxon>
        <taxon>Eubacteriales</taxon>
        <taxon>Oscillospiraceae</taxon>
        <taxon>Anaerotruncus</taxon>
    </lineage>
</organism>
<reference evidence="4" key="1">
    <citation type="submission" date="2017-04" db="EMBL/GenBank/DDBJ databases">
        <title>Function of individual gut microbiota members based on whole genome sequencing of pure cultures obtained from chicken caecum.</title>
        <authorList>
            <person name="Medvecky M."/>
            <person name="Cejkova D."/>
            <person name="Polansky O."/>
            <person name="Karasova D."/>
            <person name="Kubasova T."/>
            <person name="Cizek A."/>
            <person name="Rychlik I."/>
        </authorList>
    </citation>
    <scope>NUCLEOTIDE SEQUENCE [LARGE SCALE GENOMIC DNA]</scope>
    <source>
        <strain evidence="4">An175</strain>
    </source>
</reference>
<evidence type="ECO:0000259" key="2">
    <source>
        <dbReference type="PROSITE" id="PS50943"/>
    </source>
</evidence>
<name>A0A1Y4MK23_9FIRM</name>
<sequence>MQTKLSIPERLKDLRVVDKHLTLEQLAEQTGLSKSALSKYESDDYKDISPFAIATLAEFYGVSTDYLMGLSENKNHPNTELQALHLSDDMVALLSSGKINNRLLCEIATHENFQRLMTDIEIFVDRIADMRIAQMNLVLEATRQEVIRSHAPRENDLYVRTLELGQVQESDFFSHTIHDDLDSIIQDIRKTHVTDRTTADPQPTFTEVKEKFDRAMRLGSNEERVIHEFCDQMQIPFDKIASEDFSAFMRILSLSKLLKNPNNMRGKARPQKYHSTKNRKKRSN</sequence>
<dbReference type="PROSITE" id="PS50943">
    <property type="entry name" value="HTH_CROC1"/>
    <property type="match status" value="1"/>
</dbReference>
<evidence type="ECO:0000313" key="4">
    <source>
        <dbReference type="Proteomes" id="UP000196386"/>
    </source>
</evidence>
<gene>
    <name evidence="3" type="ORF">B5F11_13705</name>
</gene>
<evidence type="ECO:0000256" key="1">
    <source>
        <dbReference type="SAM" id="MobiDB-lite"/>
    </source>
</evidence>
<dbReference type="SUPFAM" id="SSF47413">
    <property type="entry name" value="lambda repressor-like DNA-binding domains"/>
    <property type="match status" value="1"/>
</dbReference>
<dbReference type="EMBL" id="NFKP01000018">
    <property type="protein sequence ID" value="OUP68449.1"/>
    <property type="molecule type" value="Genomic_DNA"/>
</dbReference>
<accession>A0A1Y4MK23</accession>
<dbReference type="GO" id="GO:0003677">
    <property type="term" value="F:DNA binding"/>
    <property type="evidence" value="ECO:0007669"/>
    <property type="project" value="InterPro"/>
</dbReference>
<feature type="domain" description="HTH cro/C1-type" evidence="2">
    <location>
        <begin position="11"/>
        <end position="67"/>
    </location>
</feature>
<dbReference type="InterPro" id="IPR001387">
    <property type="entry name" value="Cro/C1-type_HTH"/>
</dbReference>
<dbReference type="SMART" id="SM00530">
    <property type="entry name" value="HTH_XRE"/>
    <property type="match status" value="1"/>
</dbReference>
<dbReference type="AlphaFoldDB" id="A0A1Y4MK23"/>
<comment type="caution">
    <text evidence="3">The sequence shown here is derived from an EMBL/GenBank/DDBJ whole genome shotgun (WGS) entry which is preliminary data.</text>
</comment>
<dbReference type="Pfam" id="PF01381">
    <property type="entry name" value="HTH_3"/>
    <property type="match status" value="1"/>
</dbReference>
<dbReference type="RefSeq" id="WP_087302118.1">
    <property type="nucleotide sequence ID" value="NZ_NFKP01000018.1"/>
</dbReference>